<evidence type="ECO:0000256" key="1">
    <source>
        <dbReference type="SAM" id="Phobius"/>
    </source>
</evidence>
<reference evidence="2 3" key="1">
    <citation type="submission" date="2019-03" db="EMBL/GenBank/DDBJ databases">
        <title>Genomic Encyclopedia of Type Strains, Phase IV (KMG-IV): sequencing the most valuable type-strain genomes for metagenomic binning, comparative biology and taxonomic classification.</title>
        <authorList>
            <person name="Goeker M."/>
        </authorList>
    </citation>
    <scope>NUCLEOTIDE SEQUENCE [LARGE SCALE GENOMIC DNA]</scope>
    <source>
        <strain evidence="2 3">DSM 22362</strain>
    </source>
</reference>
<dbReference type="EMBL" id="SMBZ01000040">
    <property type="protein sequence ID" value="TCV09639.1"/>
    <property type="molecule type" value="Genomic_DNA"/>
</dbReference>
<comment type="caution">
    <text evidence="2">The sequence shown here is derived from an EMBL/GenBank/DDBJ whole genome shotgun (WGS) entry which is preliminary data.</text>
</comment>
<keyword evidence="3" id="KW-1185">Reference proteome</keyword>
<dbReference type="Proteomes" id="UP000295197">
    <property type="component" value="Unassembled WGS sequence"/>
</dbReference>
<evidence type="ECO:0000313" key="2">
    <source>
        <dbReference type="EMBL" id="TCV09639.1"/>
    </source>
</evidence>
<gene>
    <name evidence="2" type="ORF">EDC17_104011</name>
</gene>
<dbReference type="AlphaFoldDB" id="A0A4R3VTP9"/>
<keyword evidence="1" id="KW-0472">Membrane</keyword>
<name>A0A4R3VTP9_9SPHI</name>
<keyword evidence="1" id="KW-0812">Transmembrane</keyword>
<sequence>MWKTTGDVDNHKMVVASIASVVCLLLGFHYQ</sequence>
<accession>A0A4R3VTP9</accession>
<feature type="transmembrane region" description="Helical" evidence="1">
    <location>
        <begin position="12"/>
        <end position="30"/>
    </location>
</feature>
<organism evidence="2 3">
    <name type="scientific">Sphingobacterium alimentarium</name>
    <dbReference type="NCBI Taxonomy" id="797292"/>
    <lineage>
        <taxon>Bacteria</taxon>
        <taxon>Pseudomonadati</taxon>
        <taxon>Bacteroidota</taxon>
        <taxon>Sphingobacteriia</taxon>
        <taxon>Sphingobacteriales</taxon>
        <taxon>Sphingobacteriaceae</taxon>
        <taxon>Sphingobacterium</taxon>
    </lineage>
</organism>
<evidence type="ECO:0000313" key="3">
    <source>
        <dbReference type="Proteomes" id="UP000295197"/>
    </source>
</evidence>
<proteinExistence type="predicted"/>
<protein>
    <submittedName>
        <fullName evidence="2">Uncharacterized protein</fullName>
    </submittedName>
</protein>
<keyword evidence="1" id="KW-1133">Transmembrane helix</keyword>